<protein>
    <submittedName>
        <fullName evidence="7">GIY-YIG nuclease family protein</fullName>
    </submittedName>
</protein>
<keyword evidence="2" id="KW-0227">DNA damage</keyword>
<evidence type="ECO:0000256" key="4">
    <source>
        <dbReference type="ARBA" id="ARBA00022881"/>
    </source>
</evidence>
<accession>A0AAW8TW58</accession>
<evidence type="ECO:0000313" key="8">
    <source>
        <dbReference type="Proteomes" id="UP001256711"/>
    </source>
</evidence>
<evidence type="ECO:0000313" key="7">
    <source>
        <dbReference type="EMBL" id="MDT2810513.1"/>
    </source>
</evidence>
<proteinExistence type="predicted"/>
<keyword evidence="1" id="KW-0963">Cytoplasm</keyword>
<dbReference type="PROSITE" id="PS50164">
    <property type="entry name" value="GIY_YIG"/>
    <property type="match status" value="1"/>
</dbReference>
<dbReference type="CDD" id="cd10434">
    <property type="entry name" value="GIY-YIG_UvrC_Cho"/>
    <property type="match status" value="1"/>
</dbReference>
<evidence type="ECO:0000256" key="5">
    <source>
        <dbReference type="ARBA" id="ARBA00023204"/>
    </source>
</evidence>
<sequence length="307" mass="35830">MKTLQEKLRDLPDKPGIYLMKDLHGDIFYVGKAKNLKNRVRSYFHHNGQHSKKVQRMVFNIHEFEYHTVDTELDALLLECRLIQKYHPYYNRMMNAQQNYAYVLVQEAHLQVLAEVPENIPTNSQLLGPFRQYKQLPHLVQLLTDTYLLPDVNYVTRLAVSRQLPEMTERLLTEKRAQILGFWQGGKTDFLTLLDRRIASLAAQLNFESAQQLQELATSARYFYEQQQRMNAFQAIPQQLFALPLTTRRKKLYQISYGQLVATEILPLKAAESFTATPLSAPLSLTKTDIDPLLILMSYLEHHKKHD</sequence>
<dbReference type="AlphaFoldDB" id="A0AAW8TW58"/>
<evidence type="ECO:0000259" key="6">
    <source>
        <dbReference type="PROSITE" id="PS50164"/>
    </source>
</evidence>
<dbReference type="InterPro" id="IPR050066">
    <property type="entry name" value="UvrABC_protein_C"/>
</dbReference>
<dbReference type="EMBL" id="JARQBJ010000003">
    <property type="protein sequence ID" value="MDT2810513.1"/>
    <property type="molecule type" value="Genomic_DNA"/>
</dbReference>
<evidence type="ECO:0000256" key="3">
    <source>
        <dbReference type="ARBA" id="ARBA00022769"/>
    </source>
</evidence>
<dbReference type="InterPro" id="IPR035901">
    <property type="entry name" value="GIY-YIG_endonuc_sf"/>
</dbReference>
<dbReference type="SUPFAM" id="SSF82771">
    <property type="entry name" value="GIY-YIG endonuclease"/>
    <property type="match status" value="1"/>
</dbReference>
<name>A0AAW8TW58_9ENTE</name>
<reference evidence="7" key="1">
    <citation type="submission" date="2023-03" db="EMBL/GenBank/DDBJ databases">
        <authorList>
            <person name="Shen W."/>
            <person name="Cai J."/>
        </authorList>
    </citation>
    <scope>NUCLEOTIDE SEQUENCE</scope>
    <source>
        <strain evidence="7">B226-2</strain>
    </source>
</reference>
<dbReference type="Pfam" id="PF01541">
    <property type="entry name" value="GIY-YIG"/>
    <property type="match status" value="1"/>
</dbReference>
<dbReference type="GO" id="GO:0004518">
    <property type="term" value="F:nuclease activity"/>
    <property type="evidence" value="ECO:0007669"/>
    <property type="project" value="UniProtKB-KW"/>
</dbReference>
<keyword evidence="5" id="KW-0234">DNA repair</keyword>
<gene>
    <name evidence="7" type="ORF">P7H43_08445</name>
</gene>
<dbReference type="FunFam" id="3.40.1440.10:FF:000001">
    <property type="entry name" value="UvrABC system protein C"/>
    <property type="match status" value="1"/>
</dbReference>
<dbReference type="PANTHER" id="PTHR30562">
    <property type="entry name" value="UVRC/OXIDOREDUCTASE"/>
    <property type="match status" value="1"/>
</dbReference>
<evidence type="ECO:0000256" key="2">
    <source>
        <dbReference type="ARBA" id="ARBA00022763"/>
    </source>
</evidence>
<organism evidence="7 8">
    <name type="scientific">Enterococcus asini</name>
    <dbReference type="NCBI Taxonomy" id="57732"/>
    <lineage>
        <taxon>Bacteria</taxon>
        <taxon>Bacillati</taxon>
        <taxon>Bacillota</taxon>
        <taxon>Bacilli</taxon>
        <taxon>Lactobacillales</taxon>
        <taxon>Enterococcaceae</taxon>
        <taxon>Enterococcus</taxon>
    </lineage>
</organism>
<dbReference type="PANTHER" id="PTHR30562:SF1">
    <property type="entry name" value="UVRABC SYSTEM PROTEIN C"/>
    <property type="match status" value="1"/>
</dbReference>
<dbReference type="Proteomes" id="UP001256711">
    <property type="component" value="Unassembled WGS sequence"/>
</dbReference>
<dbReference type="GO" id="GO:0009380">
    <property type="term" value="C:excinuclease repair complex"/>
    <property type="evidence" value="ECO:0007669"/>
    <property type="project" value="TreeGrafter"/>
</dbReference>
<dbReference type="SMART" id="SM00465">
    <property type="entry name" value="GIYc"/>
    <property type="match status" value="1"/>
</dbReference>
<dbReference type="GO" id="GO:0006289">
    <property type="term" value="P:nucleotide-excision repair"/>
    <property type="evidence" value="ECO:0007669"/>
    <property type="project" value="InterPro"/>
</dbReference>
<dbReference type="InterPro" id="IPR047296">
    <property type="entry name" value="GIY-YIG_UvrC_Cho"/>
</dbReference>
<comment type="caution">
    <text evidence="7">The sequence shown here is derived from an EMBL/GenBank/DDBJ whole genome shotgun (WGS) entry which is preliminary data.</text>
</comment>
<dbReference type="RefSeq" id="WP_311835478.1">
    <property type="nucleotide sequence ID" value="NZ_JARQBJ010000003.1"/>
</dbReference>
<keyword evidence="3" id="KW-0228">DNA excision</keyword>
<dbReference type="Gene3D" id="3.40.1440.10">
    <property type="entry name" value="GIY-YIG endonuclease"/>
    <property type="match status" value="1"/>
</dbReference>
<evidence type="ECO:0000256" key="1">
    <source>
        <dbReference type="ARBA" id="ARBA00022490"/>
    </source>
</evidence>
<feature type="domain" description="GIY-YIG" evidence="6">
    <location>
        <begin position="13"/>
        <end position="92"/>
    </location>
</feature>
<keyword evidence="4" id="KW-0267">Excision nuclease</keyword>
<dbReference type="InterPro" id="IPR000305">
    <property type="entry name" value="GIY-YIG_endonuc"/>
</dbReference>